<proteinExistence type="predicted"/>
<organism evidence="1 2">
    <name type="scientific">Entomomonas moraniae</name>
    <dbReference type="NCBI Taxonomy" id="2213226"/>
    <lineage>
        <taxon>Bacteria</taxon>
        <taxon>Pseudomonadati</taxon>
        <taxon>Pseudomonadota</taxon>
        <taxon>Gammaproteobacteria</taxon>
        <taxon>Pseudomonadales</taxon>
        <taxon>Pseudomonadaceae</taxon>
        <taxon>Entomomonas</taxon>
    </lineage>
</organism>
<reference evidence="2" key="1">
    <citation type="submission" date="2018-06" db="EMBL/GenBank/DDBJ databases">
        <title>Complete genome of Pseudomonas insecticola strain QZS01.</title>
        <authorList>
            <person name="Wang J."/>
            <person name="Su Q."/>
        </authorList>
    </citation>
    <scope>NUCLEOTIDE SEQUENCE [LARGE SCALE GENOMIC DNA]</scope>
    <source>
        <strain evidence="2">QZS01</strain>
    </source>
</reference>
<dbReference type="RefSeq" id="WP_127164247.1">
    <property type="nucleotide sequence ID" value="NZ_CP029822.1"/>
</dbReference>
<dbReference type="EMBL" id="CP029822">
    <property type="protein sequence ID" value="AZS51497.1"/>
    <property type="molecule type" value="Genomic_DNA"/>
</dbReference>
<dbReference type="KEGG" id="emo:DM558_12275"/>
<keyword evidence="2" id="KW-1185">Reference proteome</keyword>
<protein>
    <submittedName>
        <fullName evidence="1">Uncharacterized protein</fullName>
    </submittedName>
</protein>
<accession>A0A3S9XGD3</accession>
<sequence>MGDGAQELIIGQPLRQSGPANQSLAVARGAQKRCLLTVPAAPNNVIGNCVYYYRPYDGEIVNKTGVNFKKILDYAVTIEPFDIPEKVHIFYKLCTNTEDLIPPESTDPNWSRWHNFCARHVGCGHKPPSYYIAYGYYYCSNFTHYLLPRMRSTQGKTWLNNGRKLLHKYMELGLLSNNSKTDIKIPSVRYPNKKLSTLTVPVKQLEITPDKFKTFAFNSHVPAYLDAGIADVPIADLSRVFGQPNVEEWVDIETWKQAVDVAWEVVPHKVSHPLDTSGEVVDAGWQAGSYVFETNVNAIKKGAGYVVKGAGGLWSWVKSKF</sequence>
<evidence type="ECO:0000313" key="1">
    <source>
        <dbReference type="EMBL" id="AZS51497.1"/>
    </source>
</evidence>
<name>A0A3S9XGD3_9GAMM</name>
<evidence type="ECO:0000313" key="2">
    <source>
        <dbReference type="Proteomes" id="UP000273143"/>
    </source>
</evidence>
<dbReference type="AlphaFoldDB" id="A0A3S9XGD3"/>
<gene>
    <name evidence="1" type="ORF">DM558_12275</name>
</gene>
<dbReference type="Proteomes" id="UP000273143">
    <property type="component" value="Chromosome"/>
</dbReference>